<dbReference type="Proteomes" id="UP000218263">
    <property type="component" value="Chromosome"/>
</dbReference>
<keyword evidence="2" id="KW-1185">Reference proteome</keyword>
<organism evidence="1 2">
    <name type="scientific">Mucilaginibacter gotjawali</name>
    <dbReference type="NCBI Taxonomy" id="1550579"/>
    <lineage>
        <taxon>Bacteria</taxon>
        <taxon>Pseudomonadati</taxon>
        <taxon>Bacteroidota</taxon>
        <taxon>Sphingobacteriia</taxon>
        <taxon>Sphingobacteriales</taxon>
        <taxon>Sphingobacteriaceae</taxon>
        <taxon>Mucilaginibacter</taxon>
    </lineage>
</organism>
<dbReference type="AlphaFoldDB" id="A0A110B2S0"/>
<accession>A0A110B2S0</accession>
<reference evidence="1 2" key="1">
    <citation type="submission" date="2015-12" db="EMBL/GenBank/DDBJ databases">
        <title>Genome sequence of Mucilaginibacter gotjawali.</title>
        <authorList>
            <person name="Lee J.S."/>
            <person name="Lee K.C."/>
            <person name="Kim K.K."/>
            <person name="Lee B.W."/>
        </authorList>
    </citation>
    <scope>NUCLEOTIDE SEQUENCE [LARGE SCALE GENOMIC DNA]</scope>
    <source>
        <strain evidence="1 2">SA3-7</strain>
    </source>
</reference>
<proteinExistence type="predicted"/>
<protein>
    <submittedName>
        <fullName evidence="1">Uncharacterized protein</fullName>
    </submittedName>
</protein>
<dbReference type="RefSeq" id="WP_096351800.1">
    <property type="nucleotide sequence ID" value="NZ_AP017313.1"/>
</dbReference>
<sequence>MKKFSLIVFSLFHLSICYSQVAYYDANSLSKLLDTNKHFSKTAVKVSMLYTILHKSYGVDSASFIKLQNDPKYNPFLYPFFESANGKTLAETTPILSNNWVSTTENAIGNLPVTNIASGLAGFLVKRAKEELFISIIQKLQDPTKFPEFQILFPKTMALMKNFKAWEYSNVLNTLKAAFEKDLQQLLIDIPQLTTLPNLDTTGMPAVSKKKIDSLYSKAVIKRVNAIRKFLNTADARVLISAMRIGGGIINGEKIPDIIHVVSGDKFLANIPGEKPNVTNAIKFLDILSYSLRSQTKGQNYIPFKEFEAFIADNVSAKLYLGLIYQQMINENIQFTNINISKLEGILNSNGLRTYLDSLVHNGEDLNTAMSGLTAAKKKGEKDLSTYWSAIFQSANGLIQSLSDIKVIDNDFEVPARVDSVFSYSSKTLEVAQDIASNNYSGAIVGIDALIPATGKDNDFKKLFLKYGSFVANLVEAKTAGDAENAIEAVALPVGSYTVKQNSTWNISVNGYVGYGKDGNYASGIYAPIGFSASTSNFWGLCNCQVPLTLFVPIFDVGSIAQYQLNNPTTTGTSTTGTPTGTSTTASTINTSSSNQQIKLGSLFAPGAELLFEYPKWPFAFGAGYRRTPTLSYSSGSTYTTVGARWEVNFTILIDIPIFTLLNRSKD</sequence>
<gene>
    <name evidence="1" type="ORF">MgSA37_02183</name>
</gene>
<name>A0A110B2S0_9SPHI</name>
<dbReference type="KEGG" id="mgot:MgSA37_02183"/>
<evidence type="ECO:0000313" key="1">
    <source>
        <dbReference type="EMBL" id="BAU54012.1"/>
    </source>
</evidence>
<evidence type="ECO:0000313" key="2">
    <source>
        <dbReference type="Proteomes" id="UP000218263"/>
    </source>
</evidence>
<dbReference type="OrthoDB" id="1488584at2"/>
<dbReference type="EMBL" id="AP017313">
    <property type="protein sequence ID" value="BAU54012.1"/>
    <property type="molecule type" value="Genomic_DNA"/>
</dbReference>